<dbReference type="EMBL" id="JAACYA010000001">
    <property type="protein sequence ID" value="MBK3331676.1"/>
    <property type="molecule type" value="Genomic_DNA"/>
</dbReference>
<evidence type="ECO:0000256" key="2">
    <source>
        <dbReference type="ARBA" id="ARBA00004696"/>
    </source>
</evidence>
<dbReference type="InterPro" id="IPR001468">
    <property type="entry name" value="Indole-3-GlycerolPSynthase_CS"/>
</dbReference>
<comment type="catalytic activity">
    <reaction evidence="1 8">
        <text>1-(2-carboxyphenylamino)-1-deoxy-D-ribulose 5-phosphate + H(+) = (1S,2R)-1-C-(indol-3-yl)glycerol 3-phosphate + CO2 + H2O</text>
        <dbReference type="Rhea" id="RHEA:23476"/>
        <dbReference type="ChEBI" id="CHEBI:15377"/>
        <dbReference type="ChEBI" id="CHEBI:15378"/>
        <dbReference type="ChEBI" id="CHEBI:16526"/>
        <dbReference type="ChEBI" id="CHEBI:58613"/>
        <dbReference type="ChEBI" id="CHEBI:58866"/>
        <dbReference type="EC" id="4.1.1.48"/>
    </reaction>
</comment>
<keyword evidence="5 8" id="KW-0822">Tryptophan biosynthesis</keyword>
<dbReference type="InterPro" id="IPR013798">
    <property type="entry name" value="Indole-3-glycerol_P_synth_dom"/>
</dbReference>
<keyword evidence="11" id="KW-1185">Reference proteome</keyword>
<reference evidence="10 11" key="1">
    <citation type="journal article" date="2021" name="Syst. Appl. Microbiol.">
        <title>Persephonella atlantica sp. nov.: How to adapt to physico-chemical gradients in high temperature hydrothermal habitats.</title>
        <authorList>
            <person name="Francois D.X."/>
            <person name="Godfroy A."/>
            <person name="Mathien C."/>
            <person name="Aube J."/>
            <person name="Cathalot C."/>
            <person name="Lesongeur F."/>
            <person name="L'Haridon S."/>
            <person name="Philippon X."/>
            <person name="Roussel E.G."/>
        </authorList>
    </citation>
    <scope>NUCLEOTIDE SEQUENCE [LARGE SCALE GENOMIC DNA]</scope>
    <source>
        <strain evidence="10 11">MO1340</strain>
    </source>
</reference>
<dbReference type="PANTHER" id="PTHR22854:SF2">
    <property type="entry name" value="INDOLE-3-GLYCEROL-PHOSPHATE SYNTHASE"/>
    <property type="match status" value="1"/>
</dbReference>
<evidence type="ECO:0000256" key="8">
    <source>
        <dbReference type="HAMAP-Rule" id="MF_00134"/>
    </source>
</evidence>
<dbReference type="PANTHER" id="PTHR22854">
    <property type="entry name" value="TRYPTOPHAN BIOSYNTHESIS PROTEIN"/>
    <property type="match status" value="1"/>
</dbReference>
<evidence type="ECO:0000256" key="4">
    <source>
        <dbReference type="ARBA" id="ARBA00022793"/>
    </source>
</evidence>
<dbReference type="NCBIfam" id="NF001377">
    <property type="entry name" value="PRK00278.2-4"/>
    <property type="match status" value="1"/>
</dbReference>
<dbReference type="Proteomes" id="UP000772812">
    <property type="component" value="Unassembled WGS sequence"/>
</dbReference>
<keyword evidence="4 8" id="KW-0210">Decarboxylase</keyword>
<dbReference type="EC" id="4.1.1.48" evidence="8"/>
<comment type="pathway">
    <text evidence="2 8">Amino-acid biosynthesis; L-tryptophan biosynthesis; L-tryptophan from chorismate: step 4/5.</text>
</comment>
<accession>A0ABS1GFM6</accession>
<evidence type="ECO:0000256" key="6">
    <source>
        <dbReference type="ARBA" id="ARBA00023141"/>
    </source>
</evidence>
<dbReference type="HAMAP" id="MF_00134_A">
    <property type="entry name" value="IGPS_A"/>
    <property type="match status" value="1"/>
</dbReference>
<comment type="similarity">
    <text evidence="8">Belongs to the TrpC family.</text>
</comment>
<keyword evidence="7 8" id="KW-0456">Lyase</keyword>
<dbReference type="InterPro" id="IPR013785">
    <property type="entry name" value="Aldolase_TIM"/>
</dbReference>
<evidence type="ECO:0000313" key="10">
    <source>
        <dbReference type="EMBL" id="MBK3331676.1"/>
    </source>
</evidence>
<dbReference type="SUPFAM" id="SSF51366">
    <property type="entry name" value="Ribulose-phoshate binding barrel"/>
    <property type="match status" value="1"/>
</dbReference>
<keyword evidence="6 8" id="KW-0057">Aromatic amino acid biosynthesis</keyword>
<dbReference type="RefSeq" id="WP_200673085.1">
    <property type="nucleotide sequence ID" value="NZ_JAACYA010000001.1"/>
</dbReference>
<dbReference type="PROSITE" id="PS00614">
    <property type="entry name" value="IGPS"/>
    <property type="match status" value="1"/>
</dbReference>
<evidence type="ECO:0000256" key="7">
    <source>
        <dbReference type="ARBA" id="ARBA00023239"/>
    </source>
</evidence>
<feature type="domain" description="Indole-3-glycerol phosphate synthase" evidence="9">
    <location>
        <begin position="4"/>
        <end position="256"/>
    </location>
</feature>
<protein>
    <recommendedName>
        <fullName evidence="8">Indole-3-glycerol phosphate synthase</fullName>
        <shortName evidence="8">IGPS</shortName>
        <ecNumber evidence="8">4.1.1.48</ecNumber>
    </recommendedName>
</protein>
<organism evidence="10 11">
    <name type="scientific">Persephonella atlantica</name>
    <dbReference type="NCBI Taxonomy" id="2699429"/>
    <lineage>
        <taxon>Bacteria</taxon>
        <taxon>Pseudomonadati</taxon>
        <taxon>Aquificota</taxon>
        <taxon>Aquificia</taxon>
        <taxon>Aquificales</taxon>
        <taxon>Hydrogenothermaceae</taxon>
        <taxon>Persephonella</taxon>
    </lineage>
</organism>
<evidence type="ECO:0000256" key="3">
    <source>
        <dbReference type="ARBA" id="ARBA00022605"/>
    </source>
</evidence>
<dbReference type="Gene3D" id="3.20.20.70">
    <property type="entry name" value="Aldolase class I"/>
    <property type="match status" value="1"/>
</dbReference>
<keyword evidence="3 8" id="KW-0028">Amino-acid biosynthesis</keyword>
<evidence type="ECO:0000256" key="1">
    <source>
        <dbReference type="ARBA" id="ARBA00001633"/>
    </source>
</evidence>
<gene>
    <name evidence="8 10" type="primary">trpC</name>
    <name evidence="10" type="ORF">GWK41_01185</name>
</gene>
<sequence length="258" mass="29149">MNILDRIIQTKREELLDYTPDYIKYLEGKIVVRDELRDFSSALKKEGINIIAEIKKASPSKGIIREDFDPVQIGKIYEENGASAISILTDKVYFKGDVQFLKMVRAVTTIPLLRKDFIIDKRQILEAYAYGADSYLLIARVLSEKELQELISYGREFGMEPLVEIHSYEEGVKSINAGAKIIGINNRDLESFTVNINLSKELAPQMKSLGAEIVVAESGISEKEEILELKKCGVDAFLIGEALMREKDIGKKLKELIK</sequence>
<evidence type="ECO:0000259" key="9">
    <source>
        <dbReference type="Pfam" id="PF00218"/>
    </source>
</evidence>
<dbReference type="InterPro" id="IPR011060">
    <property type="entry name" value="RibuloseP-bd_barrel"/>
</dbReference>
<evidence type="ECO:0000313" key="11">
    <source>
        <dbReference type="Proteomes" id="UP000772812"/>
    </source>
</evidence>
<dbReference type="GO" id="GO:0004425">
    <property type="term" value="F:indole-3-glycerol-phosphate synthase activity"/>
    <property type="evidence" value="ECO:0007669"/>
    <property type="project" value="UniProtKB-EC"/>
</dbReference>
<dbReference type="InterPro" id="IPR045186">
    <property type="entry name" value="Indole-3-glycerol_P_synth"/>
</dbReference>
<dbReference type="HAMAP" id="MF_00134_B">
    <property type="entry name" value="IGPS_B"/>
    <property type="match status" value="1"/>
</dbReference>
<proteinExistence type="inferred from homology"/>
<evidence type="ECO:0000256" key="5">
    <source>
        <dbReference type="ARBA" id="ARBA00022822"/>
    </source>
</evidence>
<dbReference type="Pfam" id="PF00218">
    <property type="entry name" value="IGPS"/>
    <property type="match status" value="1"/>
</dbReference>
<name>A0ABS1GFM6_9AQUI</name>
<dbReference type="CDD" id="cd00331">
    <property type="entry name" value="IGPS"/>
    <property type="match status" value="1"/>
</dbReference>
<comment type="caution">
    <text evidence="10">The sequence shown here is derived from an EMBL/GenBank/DDBJ whole genome shotgun (WGS) entry which is preliminary data.</text>
</comment>